<organism evidence="1 2">
    <name type="scientific">Physocladia obscura</name>
    <dbReference type="NCBI Taxonomy" id="109957"/>
    <lineage>
        <taxon>Eukaryota</taxon>
        <taxon>Fungi</taxon>
        <taxon>Fungi incertae sedis</taxon>
        <taxon>Chytridiomycota</taxon>
        <taxon>Chytridiomycota incertae sedis</taxon>
        <taxon>Chytridiomycetes</taxon>
        <taxon>Chytridiales</taxon>
        <taxon>Chytriomycetaceae</taxon>
        <taxon>Physocladia</taxon>
    </lineage>
</organism>
<keyword evidence="2" id="KW-1185">Reference proteome</keyword>
<evidence type="ECO:0000313" key="1">
    <source>
        <dbReference type="EMBL" id="KAJ3118276.1"/>
    </source>
</evidence>
<name>A0AAD5SZ11_9FUNG</name>
<dbReference type="Proteomes" id="UP001211907">
    <property type="component" value="Unassembled WGS sequence"/>
</dbReference>
<proteinExistence type="predicted"/>
<feature type="non-terminal residue" evidence="1">
    <location>
        <position position="1"/>
    </location>
</feature>
<dbReference type="EMBL" id="JADGJH010001128">
    <property type="protein sequence ID" value="KAJ3118276.1"/>
    <property type="molecule type" value="Genomic_DNA"/>
</dbReference>
<dbReference type="AlphaFoldDB" id="A0AAD5SZ11"/>
<gene>
    <name evidence="1" type="ORF">HK100_000636</name>
</gene>
<sequence>HLYPNLNMAWKSVLMALNPGKMTATDKGYIGNNCIFTQSKDSTESVKDMGAQHETSYYA</sequence>
<comment type="caution">
    <text evidence="1">The sequence shown here is derived from an EMBL/GenBank/DDBJ whole genome shotgun (WGS) entry which is preliminary data.</text>
</comment>
<protein>
    <submittedName>
        <fullName evidence="1">Uncharacterized protein</fullName>
    </submittedName>
</protein>
<reference evidence="1" key="1">
    <citation type="submission" date="2020-05" db="EMBL/GenBank/DDBJ databases">
        <title>Phylogenomic resolution of chytrid fungi.</title>
        <authorList>
            <person name="Stajich J.E."/>
            <person name="Amses K."/>
            <person name="Simmons R."/>
            <person name="Seto K."/>
            <person name="Myers J."/>
            <person name="Bonds A."/>
            <person name="Quandt C.A."/>
            <person name="Barry K."/>
            <person name="Liu P."/>
            <person name="Grigoriev I."/>
            <person name="Longcore J.E."/>
            <person name="James T.Y."/>
        </authorList>
    </citation>
    <scope>NUCLEOTIDE SEQUENCE</scope>
    <source>
        <strain evidence="1">JEL0513</strain>
    </source>
</reference>
<evidence type="ECO:0000313" key="2">
    <source>
        <dbReference type="Proteomes" id="UP001211907"/>
    </source>
</evidence>
<accession>A0AAD5SZ11</accession>